<feature type="transmembrane region" description="Helical" evidence="1">
    <location>
        <begin position="878"/>
        <end position="902"/>
    </location>
</feature>
<reference evidence="3" key="1">
    <citation type="submission" date="2021-09" db="EMBL/GenBank/DDBJ databases">
        <authorList>
            <consortium name="AG Swart"/>
            <person name="Singh M."/>
            <person name="Singh A."/>
            <person name="Seah K."/>
            <person name="Emmerich C."/>
        </authorList>
    </citation>
    <scope>NUCLEOTIDE SEQUENCE</scope>
    <source>
        <strain evidence="3">ATCC30299</strain>
    </source>
</reference>
<accession>A0AAU9IWS6</accession>
<dbReference type="PANTHER" id="PTHR31600:SF2">
    <property type="entry name" value="GAMETE ENRICHED GENE 10 PROTEIN-RELATED"/>
    <property type="match status" value="1"/>
</dbReference>
<evidence type="ECO:0000259" key="2">
    <source>
        <dbReference type="Pfam" id="PF25474"/>
    </source>
</evidence>
<keyword evidence="4" id="KW-1185">Reference proteome</keyword>
<dbReference type="PANTHER" id="PTHR31600">
    <property type="entry name" value="TINY MACROCYSTS PROTEIN B-RELATED"/>
    <property type="match status" value="1"/>
</dbReference>
<evidence type="ECO:0000313" key="4">
    <source>
        <dbReference type="Proteomes" id="UP001162131"/>
    </source>
</evidence>
<evidence type="ECO:0000256" key="1">
    <source>
        <dbReference type="SAM" id="Phobius"/>
    </source>
</evidence>
<feature type="transmembrane region" description="Helical" evidence="1">
    <location>
        <begin position="193"/>
        <end position="218"/>
    </location>
</feature>
<sequence>MSSFKARDQLFEENITSEEKQHQNFLPKVYSFVIDSMINIINQKYSTESTWRTQLATEISISIIMTIQTISIFWNSQMSMSNWDNYSWFWNYLWILSFDNYCVEFGIFSSCFTVLSVIIHFPIKAAILFGILRHSKKKTPWLIGWLARKVLTLLATIAFIPSLTIFFVVFKYSTFHATDVKEYYNSHISDFDYGPIGAIISIFSILALILSALSEVLFTADIRHQNFNKNLKARSNSVIDLLFVIFCSIECGLYVLVGENNYPYYIVTVLFMSSIILIKLFKFLPYYNLLENLIVCGKLSAISTIAFIFLFGYSLDDAGVLTIMVFFVPALIIAFAIHFMRVKYLTLAKRTISFSDQFSFEHSIRHNLINKNLENKSSITDVFSKCYDSKSFKKNELFVFWEVNFCLDVIEDERLGRVKLTKIRFLKPSLEGNIQKARMFKRLAEEHSAYLPEVEYLEYLLLLNEAKEKDEEICYSLLDLWDEIVRKNANEEKLMRITRKVSDLAQNIREVYGSLITKNKYSEVYELYGSFLDNILGESEEGSSILKRKKRFGALDSMLGYRRKLGDYDENSGIMLISANSDSFGSIAYINEKGGQILKVSQAEIIGTNLANFIPKPYSTTNNQQMKKYLSTCNDTFVKHPSFLFLLDHDGYLFECSILIKLTAFQNDAYFITSFSPCSYKRSIILLSDSGEIHAFSQLIPHFFGVRSEQLQNRDISQFIPGLQISSMFLYDPWIIELNDKEFALIHITKKIRKVILHALLVVNDPKEIEIWSNGQAAEQTDHLNKILKTDTSLSIIDQTPSGNYERIHIQFAKEILSSISHDERLGSIAMSGNENVGLLEEEEKSVSQNQSNVSQSIASTNKLAFAYIQKTERAIKVFQLVLFFTIFSMIATNAGILVYIVDDVSHTNELETFSNLGEALFYIGDIAGIIKSINLELTYGVYNLTSDLEYLEKVTQDLLSLQNTLLDDLPKWRYCDSSDIVINDIIPVWEFDGKPHLSYRNLYDTFTLFIENNQDIIKHAQTKSSINSEMQWLVINSLTFSYDHIKSALSGLVNCESVRIKENGAVINALLILGILVLGVCFLVLLYFIIVLKIIYEKFWEFIRKAAISAYFTLKQASLDRLSGVHGTDLSFDNNSNIKSMQNQDSHIKSKTVLKFSWRLFFFASISLAYYLLIYLYLYENCQKYMINRPKLLQNFNSRRALLSRISFYARERTRPSLNQLYPSTYAFPNSNIGLQTSIKEYQEEYSRVKKEGLKELMSETLKIRLYEEISGSDDISRFGVGSAAQSIIFDSSYLSGPTEIYAFIRNISSLQQTMSDAFTLINSSSKDVVANQLDLIIYITIAFSIGLALLYLLYYLPFLSFEKKKLKQARILPPMIPKSLVSDKR</sequence>
<dbReference type="Proteomes" id="UP001162131">
    <property type="component" value="Unassembled WGS sequence"/>
</dbReference>
<feature type="transmembrane region" description="Helical" evidence="1">
    <location>
        <begin position="105"/>
        <end position="129"/>
    </location>
</feature>
<keyword evidence="1" id="KW-1133">Transmembrane helix</keyword>
<keyword evidence="1" id="KW-0472">Membrane</keyword>
<feature type="transmembrane region" description="Helical" evidence="1">
    <location>
        <begin position="1337"/>
        <end position="1358"/>
    </location>
</feature>
<organism evidence="3 4">
    <name type="scientific">Blepharisma stoltei</name>
    <dbReference type="NCBI Taxonomy" id="1481888"/>
    <lineage>
        <taxon>Eukaryota</taxon>
        <taxon>Sar</taxon>
        <taxon>Alveolata</taxon>
        <taxon>Ciliophora</taxon>
        <taxon>Postciliodesmatophora</taxon>
        <taxon>Heterotrichea</taxon>
        <taxon>Heterotrichida</taxon>
        <taxon>Blepharismidae</taxon>
        <taxon>Blepharisma</taxon>
    </lineage>
</organism>
<proteinExistence type="predicted"/>
<keyword evidence="1" id="KW-0812">Transmembrane</keyword>
<dbReference type="InterPro" id="IPR035965">
    <property type="entry name" value="PAS-like_dom_sf"/>
</dbReference>
<gene>
    <name evidence="3" type="ORF">BSTOLATCC_MIC20275</name>
</gene>
<feature type="transmembrane region" description="Helical" evidence="1">
    <location>
        <begin position="238"/>
        <end position="256"/>
    </location>
</feature>
<dbReference type="SUPFAM" id="SSF55785">
    <property type="entry name" value="PYP-like sensor domain (PAS domain)"/>
    <property type="match status" value="1"/>
</dbReference>
<evidence type="ECO:0000313" key="3">
    <source>
        <dbReference type="EMBL" id="CAG9317970.1"/>
    </source>
</evidence>
<dbReference type="InterPro" id="IPR052994">
    <property type="entry name" value="Tiny_macrocysts_regulators"/>
</dbReference>
<dbReference type="Pfam" id="PF25474">
    <property type="entry name" value="TPR_TmcB"/>
    <property type="match status" value="1"/>
</dbReference>
<dbReference type="EMBL" id="CAJZBQ010000019">
    <property type="protein sequence ID" value="CAG9317970.1"/>
    <property type="molecule type" value="Genomic_DNA"/>
</dbReference>
<feature type="transmembrane region" description="Helical" evidence="1">
    <location>
        <begin position="1070"/>
        <end position="1097"/>
    </location>
</feature>
<feature type="transmembrane region" description="Helical" evidence="1">
    <location>
        <begin position="150"/>
        <end position="173"/>
    </location>
</feature>
<comment type="caution">
    <text evidence="3">The sequence shown here is derived from an EMBL/GenBank/DDBJ whole genome shotgun (WGS) entry which is preliminary data.</text>
</comment>
<dbReference type="InterPro" id="IPR057352">
    <property type="entry name" value="TPR_TmcB/C"/>
</dbReference>
<dbReference type="Gene3D" id="3.30.450.20">
    <property type="entry name" value="PAS domain"/>
    <property type="match status" value="1"/>
</dbReference>
<feature type="transmembrane region" description="Helical" evidence="1">
    <location>
        <begin position="1157"/>
        <end position="1179"/>
    </location>
</feature>
<feature type="transmembrane region" description="Helical" evidence="1">
    <location>
        <begin position="262"/>
        <end position="281"/>
    </location>
</feature>
<name>A0AAU9IWS6_9CILI</name>
<protein>
    <recommendedName>
        <fullName evidence="2">TmcB/TmcC TPR repeats domain-containing protein</fullName>
    </recommendedName>
</protein>
<feature type="transmembrane region" description="Helical" evidence="1">
    <location>
        <begin position="293"/>
        <end position="313"/>
    </location>
</feature>
<feature type="transmembrane region" description="Helical" evidence="1">
    <location>
        <begin position="319"/>
        <end position="340"/>
    </location>
</feature>
<feature type="transmembrane region" description="Helical" evidence="1">
    <location>
        <begin position="55"/>
        <end position="74"/>
    </location>
</feature>
<feature type="domain" description="TmcB/TmcC TPR repeats" evidence="2">
    <location>
        <begin position="454"/>
        <end position="553"/>
    </location>
</feature>